<evidence type="ECO:0000313" key="1">
    <source>
        <dbReference type="EMBL" id="MPN36827.1"/>
    </source>
</evidence>
<accession>A0A645HCS1</accession>
<sequence length="61" mass="6608">MLHQVGQFHVFGPVINQADNGVDYLAQVVRGDVGRHAHRDAGAAVDQQVGDAAGQYRRLLL</sequence>
<dbReference type="AlphaFoldDB" id="A0A645HCS1"/>
<reference evidence="1" key="1">
    <citation type="submission" date="2019-08" db="EMBL/GenBank/DDBJ databases">
        <authorList>
            <person name="Kucharzyk K."/>
            <person name="Murdoch R.W."/>
            <person name="Higgins S."/>
            <person name="Loffler F."/>
        </authorList>
    </citation>
    <scope>NUCLEOTIDE SEQUENCE</scope>
</reference>
<proteinExistence type="predicted"/>
<organism evidence="1">
    <name type="scientific">bioreactor metagenome</name>
    <dbReference type="NCBI Taxonomy" id="1076179"/>
    <lineage>
        <taxon>unclassified sequences</taxon>
        <taxon>metagenomes</taxon>
        <taxon>ecological metagenomes</taxon>
    </lineage>
</organism>
<protein>
    <submittedName>
        <fullName evidence="1">Uncharacterized protein</fullName>
    </submittedName>
</protein>
<comment type="caution">
    <text evidence="1">The sequence shown here is derived from an EMBL/GenBank/DDBJ whole genome shotgun (WGS) entry which is preliminary data.</text>
</comment>
<name>A0A645HCS1_9ZZZZ</name>
<dbReference type="EMBL" id="VSSQ01091191">
    <property type="protein sequence ID" value="MPN36827.1"/>
    <property type="molecule type" value="Genomic_DNA"/>
</dbReference>
<gene>
    <name evidence="1" type="ORF">SDC9_184339</name>
</gene>